<dbReference type="InterPro" id="IPR050275">
    <property type="entry name" value="PGM_Phosphatase"/>
</dbReference>
<dbReference type="SMART" id="SM00855">
    <property type="entry name" value="PGAM"/>
    <property type="match status" value="1"/>
</dbReference>
<dbReference type="Pfam" id="PF00300">
    <property type="entry name" value="His_Phos_1"/>
    <property type="match status" value="1"/>
</dbReference>
<dbReference type="PANTHER" id="PTHR48100:SF15">
    <property type="entry name" value="SEDOHEPTULOSE 1,7-BISPHOSPHATASE"/>
    <property type="match status" value="1"/>
</dbReference>
<feature type="region of interest" description="Disordered" evidence="1">
    <location>
        <begin position="1"/>
        <end position="20"/>
    </location>
</feature>
<name>A0ABP6TB63_9ACTN</name>
<evidence type="ECO:0000313" key="3">
    <source>
        <dbReference type="Proteomes" id="UP001501676"/>
    </source>
</evidence>
<evidence type="ECO:0000313" key="2">
    <source>
        <dbReference type="EMBL" id="GAA3396232.1"/>
    </source>
</evidence>
<dbReference type="EMBL" id="BAAAYN010000054">
    <property type="protein sequence ID" value="GAA3396232.1"/>
    <property type="molecule type" value="Genomic_DNA"/>
</dbReference>
<dbReference type="SUPFAM" id="SSF53254">
    <property type="entry name" value="Phosphoglycerate mutase-like"/>
    <property type="match status" value="1"/>
</dbReference>
<protein>
    <submittedName>
        <fullName evidence="2">Acid phosphatase</fullName>
    </submittedName>
</protein>
<dbReference type="Proteomes" id="UP001501676">
    <property type="component" value="Unassembled WGS sequence"/>
</dbReference>
<dbReference type="InterPro" id="IPR029033">
    <property type="entry name" value="His_PPase_superfam"/>
</dbReference>
<evidence type="ECO:0000256" key="1">
    <source>
        <dbReference type="SAM" id="MobiDB-lite"/>
    </source>
</evidence>
<gene>
    <name evidence="2" type="ORF">GCM10020369_72170</name>
</gene>
<dbReference type="Gene3D" id="3.40.50.1240">
    <property type="entry name" value="Phosphoglycerate mutase-like"/>
    <property type="match status" value="1"/>
</dbReference>
<comment type="caution">
    <text evidence="2">The sequence shown here is derived from an EMBL/GenBank/DDBJ whole genome shotgun (WGS) entry which is preliminary data.</text>
</comment>
<proteinExistence type="predicted"/>
<sequence>MTPSTDDTASAASASVEAADAAVPSDHSALYLVRHGETEWSKSGQHTSRTDLPLTEVGEAAAVALRPLLVELLGNRAPALALSSPMKRAKHTAELAGISVQIDDDLREVDYGRYEGITTPQIREQDPGWTVWTGAVPDGETAEQAGHRVDRVLERVRSALPDGHVVLFAHGHILRVLTARWLGLPASEGRLFALSTATVSVLDTEHGRPVVRRWNLPASWS</sequence>
<organism evidence="2 3">
    <name type="scientific">Cryptosporangium minutisporangium</name>
    <dbReference type="NCBI Taxonomy" id="113569"/>
    <lineage>
        <taxon>Bacteria</taxon>
        <taxon>Bacillati</taxon>
        <taxon>Actinomycetota</taxon>
        <taxon>Actinomycetes</taxon>
        <taxon>Cryptosporangiales</taxon>
        <taxon>Cryptosporangiaceae</taxon>
        <taxon>Cryptosporangium</taxon>
    </lineage>
</organism>
<dbReference type="InterPro" id="IPR013078">
    <property type="entry name" value="His_Pase_superF_clade-1"/>
</dbReference>
<accession>A0ABP6TB63</accession>
<keyword evidence="3" id="KW-1185">Reference proteome</keyword>
<dbReference type="CDD" id="cd07067">
    <property type="entry name" value="HP_PGM_like"/>
    <property type="match status" value="1"/>
</dbReference>
<dbReference type="PANTHER" id="PTHR48100">
    <property type="entry name" value="BROAD-SPECIFICITY PHOSPHATASE YOR283W-RELATED"/>
    <property type="match status" value="1"/>
</dbReference>
<reference evidence="3" key="1">
    <citation type="journal article" date="2019" name="Int. J. Syst. Evol. Microbiol.">
        <title>The Global Catalogue of Microorganisms (GCM) 10K type strain sequencing project: providing services to taxonomists for standard genome sequencing and annotation.</title>
        <authorList>
            <consortium name="The Broad Institute Genomics Platform"/>
            <consortium name="The Broad Institute Genome Sequencing Center for Infectious Disease"/>
            <person name="Wu L."/>
            <person name="Ma J."/>
        </authorList>
    </citation>
    <scope>NUCLEOTIDE SEQUENCE [LARGE SCALE GENOMIC DNA]</scope>
    <source>
        <strain evidence="3">JCM 9458</strain>
    </source>
</reference>